<evidence type="ECO:0000256" key="2">
    <source>
        <dbReference type="ARBA" id="ARBA00005510"/>
    </source>
</evidence>
<feature type="domain" description="BHLH" evidence="8">
    <location>
        <begin position="272"/>
        <end position="321"/>
    </location>
</feature>
<evidence type="ECO:0000256" key="5">
    <source>
        <dbReference type="ARBA" id="ARBA00023242"/>
    </source>
</evidence>
<feature type="region of interest" description="Disordered" evidence="7">
    <location>
        <begin position="89"/>
        <end position="108"/>
    </location>
</feature>
<dbReference type="EMBL" id="NMUH01000568">
    <property type="protein sequence ID" value="MQL81467.1"/>
    <property type="molecule type" value="Genomic_DNA"/>
</dbReference>
<sequence>MEDLIYPTSSASPESPSQLFSTTSFPAQAPSLPMLKHRLQCLLHSLPMWWAYAIFWRASCELLPARSAAVLSWGEGHLRIDDGGAGDSFPNRKVPSLQGSDVDSNSDVTSDGAVSDAEWFYLVSQARSFAVGSDHAAPAQAFSSGAHVWLSGGHELQMYGCDRCREALLHGVATLVCIPTGDGVLELGSPDMVGQNWELVQQVNDFLGSDLGGGIGEVPSIPAATAKAQNEGVVVMGLSSSLDSEHSDAERALMPGRRQPKKRGRKPGSGREVPLNHVEAERQRREKLNHRFYALRSVVPNVSRMDKASLLADAVSYIKDLRARVEALEAESKPRRGTIRATSSSTTTAVCDSRNGGGAADGMELEVRMMGVEALIRATSESLHHPWASLMEALRDLDLRVHHASMSMVKGIMLQDVVVRVPARLQREETLKAALLSQLFTTS</sequence>
<dbReference type="PANTHER" id="PTHR11514">
    <property type="entry name" value="MYC"/>
    <property type="match status" value="1"/>
</dbReference>
<organism evidence="9 10">
    <name type="scientific">Colocasia esculenta</name>
    <name type="common">Wild taro</name>
    <name type="synonym">Arum esculentum</name>
    <dbReference type="NCBI Taxonomy" id="4460"/>
    <lineage>
        <taxon>Eukaryota</taxon>
        <taxon>Viridiplantae</taxon>
        <taxon>Streptophyta</taxon>
        <taxon>Embryophyta</taxon>
        <taxon>Tracheophyta</taxon>
        <taxon>Spermatophyta</taxon>
        <taxon>Magnoliopsida</taxon>
        <taxon>Liliopsida</taxon>
        <taxon>Araceae</taxon>
        <taxon>Aroideae</taxon>
        <taxon>Colocasieae</taxon>
        <taxon>Colocasia</taxon>
    </lineage>
</organism>
<feature type="compositionally biased region" description="Polar residues" evidence="7">
    <location>
        <begin position="7"/>
        <end position="22"/>
    </location>
</feature>
<evidence type="ECO:0000256" key="4">
    <source>
        <dbReference type="ARBA" id="ARBA00023163"/>
    </source>
</evidence>
<dbReference type="OrthoDB" id="1926382at2759"/>
<feature type="compositionally biased region" description="Basic residues" evidence="7">
    <location>
        <begin position="258"/>
        <end position="268"/>
    </location>
</feature>
<dbReference type="InterPro" id="IPR011598">
    <property type="entry name" value="bHLH_dom"/>
</dbReference>
<feature type="region of interest" description="Disordered" evidence="7">
    <location>
        <begin position="240"/>
        <end position="278"/>
    </location>
</feature>
<dbReference type="InterPro" id="IPR025610">
    <property type="entry name" value="MYC/MYB_N"/>
</dbReference>
<dbReference type="InterPro" id="IPR036638">
    <property type="entry name" value="HLH_DNA-bd_sf"/>
</dbReference>
<keyword evidence="10" id="KW-1185">Reference proteome</keyword>
<evidence type="ECO:0000313" key="10">
    <source>
        <dbReference type="Proteomes" id="UP000652761"/>
    </source>
</evidence>
<dbReference type="Proteomes" id="UP000652761">
    <property type="component" value="Unassembled WGS sequence"/>
</dbReference>
<evidence type="ECO:0000313" key="9">
    <source>
        <dbReference type="EMBL" id="MQL81467.1"/>
    </source>
</evidence>
<dbReference type="SMART" id="SM00353">
    <property type="entry name" value="HLH"/>
    <property type="match status" value="1"/>
</dbReference>
<keyword evidence="5 6" id="KW-0539">Nucleus</keyword>
<comment type="subcellular location">
    <subcellularLocation>
        <location evidence="1 6">Nucleus</location>
    </subcellularLocation>
</comment>
<protein>
    <recommendedName>
        <fullName evidence="6">Transcription factor</fullName>
        <shortName evidence="6">bHLH transcription factor</shortName>
    </recommendedName>
    <alternativeName>
        <fullName evidence="6">Basic helix-loop-helix protein</fullName>
    </alternativeName>
</protein>
<dbReference type="GO" id="GO:0046983">
    <property type="term" value="F:protein dimerization activity"/>
    <property type="evidence" value="ECO:0007669"/>
    <property type="project" value="InterPro"/>
</dbReference>
<dbReference type="Gene3D" id="4.10.280.10">
    <property type="entry name" value="Helix-loop-helix DNA-binding domain"/>
    <property type="match status" value="1"/>
</dbReference>
<dbReference type="PANTHER" id="PTHR11514:SF115">
    <property type="entry name" value="TRANSCRIPTION FACTOR"/>
    <property type="match status" value="1"/>
</dbReference>
<feature type="region of interest" description="Disordered" evidence="7">
    <location>
        <begin position="1"/>
        <end position="22"/>
    </location>
</feature>
<evidence type="ECO:0000256" key="1">
    <source>
        <dbReference type="ARBA" id="ARBA00004123"/>
    </source>
</evidence>
<dbReference type="CDD" id="cd11449">
    <property type="entry name" value="bHLH_AtAIB_like"/>
    <property type="match status" value="1"/>
</dbReference>
<proteinExistence type="inferred from homology"/>
<dbReference type="PROSITE" id="PS50888">
    <property type="entry name" value="BHLH"/>
    <property type="match status" value="1"/>
</dbReference>
<evidence type="ECO:0000256" key="3">
    <source>
        <dbReference type="ARBA" id="ARBA00023015"/>
    </source>
</evidence>
<evidence type="ECO:0000256" key="6">
    <source>
        <dbReference type="RuleBase" id="RU369104"/>
    </source>
</evidence>
<dbReference type="InterPro" id="IPR054502">
    <property type="entry name" value="bHLH-TF_ACT-like_plant"/>
</dbReference>
<dbReference type="Pfam" id="PF00010">
    <property type="entry name" value="HLH"/>
    <property type="match status" value="1"/>
</dbReference>
<feature type="region of interest" description="Disordered" evidence="7">
    <location>
        <begin position="336"/>
        <end position="357"/>
    </location>
</feature>
<dbReference type="GO" id="GO:0003700">
    <property type="term" value="F:DNA-binding transcription factor activity"/>
    <property type="evidence" value="ECO:0007669"/>
    <property type="project" value="InterPro"/>
</dbReference>
<keyword evidence="4 6" id="KW-0804">Transcription</keyword>
<evidence type="ECO:0000259" key="8">
    <source>
        <dbReference type="PROSITE" id="PS50888"/>
    </source>
</evidence>
<comment type="caution">
    <text evidence="9">The sequence shown here is derived from an EMBL/GenBank/DDBJ whole genome shotgun (WGS) entry which is preliminary data.</text>
</comment>
<keyword evidence="3 6" id="KW-0805">Transcription regulation</keyword>
<name>A0A843UGW1_COLES</name>
<reference evidence="9" key="1">
    <citation type="submission" date="2017-07" db="EMBL/GenBank/DDBJ databases">
        <title>Taro Niue Genome Assembly and Annotation.</title>
        <authorList>
            <person name="Atibalentja N."/>
            <person name="Keating K."/>
            <person name="Fields C.J."/>
        </authorList>
    </citation>
    <scope>NUCLEOTIDE SEQUENCE</scope>
    <source>
        <strain evidence="9">Niue_2</strain>
        <tissue evidence="9">Leaf</tissue>
    </source>
</reference>
<dbReference type="GO" id="GO:0005634">
    <property type="term" value="C:nucleus"/>
    <property type="evidence" value="ECO:0007669"/>
    <property type="project" value="UniProtKB-SubCell"/>
</dbReference>
<evidence type="ECO:0000256" key="7">
    <source>
        <dbReference type="SAM" id="MobiDB-lite"/>
    </source>
</evidence>
<dbReference type="Pfam" id="PF14215">
    <property type="entry name" value="bHLH-MYC_N"/>
    <property type="match status" value="1"/>
</dbReference>
<dbReference type="InterPro" id="IPR045084">
    <property type="entry name" value="AIB/MYC-like"/>
</dbReference>
<comment type="similarity">
    <text evidence="2">Belongs to the bHLH protein family.</text>
</comment>
<dbReference type="SUPFAM" id="SSF47459">
    <property type="entry name" value="HLH, helix-loop-helix DNA-binding domain"/>
    <property type="match status" value="1"/>
</dbReference>
<dbReference type="AlphaFoldDB" id="A0A843UGW1"/>
<dbReference type="GO" id="GO:0000976">
    <property type="term" value="F:transcription cis-regulatory region binding"/>
    <property type="evidence" value="ECO:0007669"/>
    <property type="project" value="TreeGrafter"/>
</dbReference>
<accession>A0A843UGW1</accession>
<dbReference type="Pfam" id="PF22754">
    <property type="entry name" value="bHLH-TF_ACT-like_plant"/>
    <property type="match status" value="1"/>
</dbReference>
<gene>
    <name evidence="9" type="ORF">Taro_013928</name>
</gene>